<accession>A0A521AAY1</accession>
<dbReference type="Proteomes" id="UP000315971">
    <property type="component" value="Unassembled WGS sequence"/>
</dbReference>
<sequence length="114" mass="13345">MLQPNDMSSLVSVMEKLRMKKYDNEFMMTADGFKCLANNEIYKPEDLIIIRTYRFEGDNDPSDSSILYLIKTSNELIGYTLDSYGPQSNYEDSSFDDFIKKVPMKDHDEQQLFK</sequence>
<dbReference type="AlphaFoldDB" id="A0A521AAY1"/>
<dbReference type="OrthoDB" id="8418771at2"/>
<organism evidence="1 2">
    <name type="scientific">Solitalea koreensis</name>
    <dbReference type="NCBI Taxonomy" id="543615"/>
    <lineage>
        <taxon>Bacteria</taxon>
        <taxon>Pseudomonadati</taxon>
        <taxon>Bacteroidota</taxon>
        <taxon>Sphingobacteriia</taxon>
        <taxon>Sphingobacteriales</taxon>
        <taxon>Sphingobacteriaceae</taxon>
        <taxon>Solitalea</taxon>
    </lineage>
</organism>
<name>A0A521AAY1_9SPHI</name>
<evidence type="ECO:0000313" key="1">
    <source>
        <dbReference type="EMBL" id="SMO31952.1"/>
    </source>
</evidence>
<dbReference type="EMBL" id="FXSZ01000001">
    <property type="protein sequence ID" value="SMO31952.1"/>
    <property type="molecule type" value="Genomic_DNA"/>
</dbReference>
<keyword evidence="2" id="KW-1185">Reference proteome</keyword>
<protein>
    <recommendedName>
        <fullName evidence="3">Phosphoribosylpyrophosphate synthetase</fullName>
    </recommendedName>
</protein>
<evidence type="ECO:0008006" key="3">
    <source>
        <dbReference type="Google" id="ProtNLM"/>
    </source>
</evidence>
<gene>
    <name evidence="1" type="ORF">SAMN06265350_10122</name>
</gene>
<reference evidence="1 2" key="1">
    <citation type="submission" date="2017-05" db="EMBL/GenBank/DDBJ databases">
        <authorList>
            <person name="Varghese N."/>
            <person name="Submissions S."/>
        </authorList>
    </citation>
    <scope>NUCLEOTIDE SEQUENCE [LARGE SCALE GENOMIC DNA]</scope>
    <source>
        <strain evidence="1 2">DSM 21342</strain>
    </source>
</reference>
<proteinExistence type="predicted"/>
<evidence type="ECO:0000313" key="2">
    <source>
        <dbReference type="Proteomes" id="UP000315971"/>
    </source>
</evidence>
<dbReference type="RefSeq" id="WP_142600431.1">
    <property type="nucleotide sequence ID" value="NZ_FXSZ01000001.1"/>
</dbReference>